<keyword evidence="1" id="KW-0732">Signal</keyword>
<evidence type="ECO:0000313" key="2">
    <source>
        <dbReference type="EMBL" id="OGF82387.1"/>
    </source>
</evidence>
<comment type="caution">
    <text evidence="2">The sequence shown here is derived from an EMBL/GenBank/DDBJ whole genome shotgun (WGS) entry which is preliminary data.</text>
</comment>
<dbReference type="EMBL" id="MFIE01000019">
    <property type="protein sequence ID" value="OGF82387.1"/>
    <property type="molecule type" value="Genomic_DNA"/>
</dbReference>
<dbReference type="Proteomes" id="UP000178684">
    <property type="component" value="Unassembled WGS sequence"/>
</dbReference>
<evidence type="ECO:0000313" key="3">
    <source>
        <dbReference type="Proteomes" id="UP000178684"/>
    </source>
</evidence>
<organism evidence="2 3">
    <name type="scientific">Candidatus Giovannonibacteria bacterium RIFCSPLOWO2_01_FULL_46_13</name>
    <dbReference type="NCBI Taxonomy" id="1798352"/>
    <lineage>
        <taxon>Bacteria</taxon>
        <taxon>Candidatus Giovannoniibacteriota</taxon>
    </lineage>
</organism>
<dbReference type="AlphaFoldDB" id="A0A1F5X3C8"/>
<gene>
    <name evidence="2" type="ORF">A3B18_03515</name>
</gene>
<name>A0A1F5X3C8_9BACT</name>
<feature type="chain" id="PRO_5009522265" description="BIG2 domain-containing protein" evidence="1">
    <location>
        <begin position="23"/>
        <end position="328"/>
    </location>
</feature>
<accession>A0A1F5X3C8</accession>
<proteinExistence type="predicted"/>
<evidence type="ECO:0000256" key="1">
    <source>
        <dbReference type="SAM" id="SignalP"/>
    </source>
</evidence>
<protein>
    <recommendedName>
        <fullName evidence="4">BIG2 domain-containing protein</fullName>
    </recommendedName>
</protein>
<feature type="signal peptide" evidence="1">
    <location>
        <begin position="1"/>
        <end position="22"/>
    </location>
</feature>
<reference evidence="2 3" key="1">
    <citation type="journal article" date="2016" name="Nat. Commun.">
        <title>Thousands of microbial genomes shed light on interconnected biogeochemical processes in an aquifer system.</title>
        <authorList>
            <person name="Anantharaman K."/>
            <person name="Brown C.T."/>
            <person name="Hug L.A."/>
            <person name="Sharon I."/>
            <person name="Castelle C.J."/>
            <person name="Probst A.J."/>
            <person name="Thomas B.C."/>
            <person name="Singh A."/>
            <person name="Wilkins M.J."/>
            <person name="Karaoz U."/>
            <person name="Brodie E.L."/>
            <person name="Williams K.H."/>
            <person name="Hubbard S.S."/>
            <person name="Banfield J.F."/>
        </authorList>
    </citation>
    <scope>NUCLEOTIDE SEQUENCE [LARGE SCALE GENOMIC DNA]</scope>
</reference>
<evidence type="ECO:0008006" key="4">
    <source>
        <dbReference type="Google" id="ProtNLM"/>
    </source>
</evidence>
<sequence>MKSTILKIFFIALALASTGAYAQFGSPATSLFIKLTPEFPEPGLPVVATLVSYSTDLNRATVTWTLDGKVLARGAGLKEVSFTAAALGSGNALKAVVETPELERFEVVAAIQPQSIDLIIEAQNKVPHWYEGAALPGPQNRVAIIAVPNFFSGKTKIAASSLVYNWRVDGKVMSDFSGRGKQSLTTAAPGVGQAPKEVSVKISSLDGTLAKEVSTSVRAFSPEILFYERKPLEGLVTSAALRKKIVAAGERFEVEAVPFFMNYLSLADLDFVWTFNGNSVEKDVDDPRAFAVNTIAGSEGEGARVGVSITNINNLYNKIVNFFDVEVE</sequence>